<feature type="coiled-coil region" evidence="1">
    <location>
        <begin position="292"/>
        <end position="319"/>
    </location>
</feature>
<sequence>MMRTIFLFLFLGVSLLFSATVEQMKSEKRYALVIANGLTTETNDDRAVSSAQALASFLKSKGFTTVTAFNLDRAELIKTFRSFDKGITPNAVITLVYSGRMVVHDSQAWMMPARMKLEGLPQLRLSAVSFDFLLQKLQRHTPRVSLGVVDAFRYSGKANTTDGELILDAVKDVKEADTLVRWNGKSVSSPFFSHLMQTVGKGHDDMDALADKLSKAGVHSRIAAADFYFNVPAKLLTPADKAWQRAEAKNSVVGYEAFLIAYPESAYKQTAANRINALKAKEKSAADDKGAVTSKNQELEKVEAELKAQQEALARLKAEQKALVDGTAAAAEAPQYIEPAEMVAIPEGVFLMGAEQFENSKPVHMVTVKAGLKMSAYEVGNKAYSAFLKASGAKYRKKKLLKNESAAVAYVSWEEAIAYAEWLSKMSGKHYRLPTEAEWEYAARAGSDTLYAWGDSASNAAQYGWMATNAHGFVHSRGLLQPNAFGLFDMAGNVAEWCQDGATPDYKSAPSKAESLVSDNEAMKIIRGGSIKSSAEELSPSYRDSNIPAFRSETVGFRLILEP</sequence>
<dbReference type="SUPFAM" id="SSF56436">
    <property type="entry name" value="C-type lectin-like"/>
    <property type="match status" value="1"/>
</dbReference>
<keyword evidence="4" id="KW-1185">Reference proteome</keyword>
<dbReference type="Gene3D" id="3.90.1580.10">
    <property type="entry name" value="paralog of FGE (formylglycine-generating enzyme)"/>
    <property type="match status" value="1"/>
</dbReference>
<dbReference type="InterPro" id="IPR016187">
    <property type="entry name" value="CTDL_fold"/>
</dbReference>
<dbReference type="SUPFAM" id="SSF52129">
    <property type="entry name" value="Caspase-like"/>
    <property type="match status" value="1"/>
</dbReference>
<reference evidence="3 4" key="1">
    <citation type="submission" date="2024-03" db="EMBL/GenBank/DDBJ databases">
        <title>Sulfurimonas sp. HSL3-1.</title>
        <authorList>
            <person name="Wang S."/>
        </authorList>
    </citation>
    <scope>NUCLEOTIDE SEQUENCE [LARGE SCALE GENOMIC DNA]</scope>
    <source>
        <strain evidence="3 4">HSL3-1</strain>
    </source>
</reference>
<dbReference type="Proteomes" id="UP001447842">
    <property type="component" value="Chromosome"/>
</dbReference>
<dbReference type="EMBL" id="CP147920">
    <property type="protein sequence ID" value="XAU14736.1"/>
    <property type="molecule type" value="Genomic_DNA"/>
</dbReference>
<organism evidence="3 4">
    <name type="scientific">Sulfurimonas diazotrophicus</name>
    <dbReference type="NCBI Taxonomy" id="3131939"/>
    <lineage>
        <taxon>Bacteria</taxon>
        <taxon>Pseudomonadati</taxon>
        <taxon>Campylobacterota</taxon>
        <taxon>Epsilonproteobacteria</taxon>
        <taxon>Campylobacterales</taxon>
        <taxon>Sulfurimonadaceae</taxon>
        <taxon>Sulfurimonas</taxon>
    </lineage>
</organism>
<dbReference type="InterPro" id="IPR051043">
    <property type="entry name" value="Sulfatase_Mod_Factor_Kinase"/>
</dbReference>
<evidence type="ECO:0000313" key="4">
    <source>
        <dbReference type="Proteomes" id="UP001447842"/>
    </source>
</evidence>
<dbReference type="PANTHER" id="PTHR23150">
    <property type="entry name" value="SULFATASE MODIFYING FACTOR 1, 2"/>
    <property type="match status" value="1"/>
</dbReference>
<evidence type="ECO:0000313" key="3">
    <source>
        <dbReference type="EMBL" id="XAU14736.1"/>
    </source>
</evidence>
<dbReference type="PANTHER" id="PTHR23150:SF19">
    <property type="entry name" value="FORMYLGLYCINE-GENERATING ENZYME"/>
    <property type="match status" value="1"/>
</dbReference>
<name>A0ABZ3HAM0_9BACT</name>
<accession>A0ABZ3HAM0</accession>
<dbReference type="RefSeq" id="WP_345972393.1">
    <property type="nucleotide sequence ID" value="NZ_CP147920.1"/>
</dbReference>
<keyword evidence="1" id="KW-0175">Coiled coil</keyword>
<dbReference type="InterPro" id="IPR042095">
    <property type="entry name" value="SUMF_sf"/>
</dbReference>
<evidence type="ECO:0000256" key="1">
    <source>
        <dbReference type="SAM" id="Coils"/>
    </source>
</evidence>
<evidence type="ECO:0000259" key="2">
    <source>
        <dbReference type="Pfam" id="PF03781"/>
    </source>
</evidence>
<protein>
    <submittedName>
        <fullName evidence="3">SUMF1/EgtB/PvdO family nonheme iron enzyme</fullName>
    </submittedName>
</protein>
<gene>
    <name evidence="3" type="ORF">WCY31_10860</name>
</gene>
<dbReference type="Pfam" id="PF03781">
    <property type="entry name" value="FGE-sulfatase"/>
    <property type="match status" value="1"/>
</dbReference>
<proteinExistence type="predicted"/>
<dbReference type="InterPro" id="IPR029030">
    <property type="entry name" value="Caspase-like_dom_sf"/>
</dbReference>
<dbReference type="InterPro" id="IPR005532">
    <property type="entry name" value="SUMF_dom"/>
</dbReference>
<feature type="domain" description="Sulfatase-modifying factor enzyme-like" evidence="2">
    <location>
        <begin position="340"/>
        <end position="560"/>
    </location>
</feature>
<dbReference type="Gene3D" id="3.40.50.1460">
    <property type="match status" value="1"/>
</dbReference>